<dbReference type="Proteomes" id="UP000295444">
    <property type="component" value="Unassembled WGS sequence"/>
</dbReference>
<dbReference type="EC" id="1.4.3.3" evidence="6"/>
<proteinExistence type="inferred from homology"/>
<dbReference type="PANTHER" id="PTHR11530:SF11">
    <property type="entry name" value="D-ASPARTATE OXIDASE"/>
    <property type="match status" value="1"/>
</dbReference>
<sequence length="328" mass="34437">MDDVVVLGAGVIGLTTALGLAELGVPVRVWAAEPPERTTSIVAGALWGPAFGEPQLGWSLAAKAEFDQLALDPSTGVRQVRGREVTDISADPPPWVDHLPELEYCDPATLPHGMLFGLRTTVPVITMPVYLRYLVSRLASAGVSVELRSVDRLDVAPIVVNCTGYGALALTADDALEPVRGQHVVVANPGIDEFYVEARAGKGAGFFPPVAAEDTEADGSIWAGYFPHGDYVVVGGVAQPGETSLEPDLDTARRMLALCAEVEPLLADAEVLDHQVGLRPGRPAPRVEAEHIGSSTVIHNYGHGGMGVTLSWGTARAAQSLVAEAMGT</sequence>
<comment type="cofactor">
    <cofactor evidence="1 9">
        <name>FAD</name>
        <dbReference type="ChEBI" id="CHEBI:57692"/>
    </cofactor>
</comment>
<evidence type="ECO:0000256" key="1">
    <source>
        <dbReference type="ARBA" id="ARBA00001974"/>
    </source>
</evidence>
<evidence type="ECO:0000259" key="10">
    <source>
        <dbReference type="Pfam" id="PF01266"/>
    </source>
</evidence>
<name>A0A4R6SH95_LABRH</name>
<dbReference type="EMBL" id="SNXZ01000002">
    <property type="protein sequence ID" value="TDQ01164.1"/>
    <property type="molecule type" value="Genomic_DNA"/>
</dbReference>
<dbReference type="GO" id="GO:0003884">
    <property type="term" value="F:D-amino-acid oxidase activity"/>
    <property type="evidence" value="ECO:0007669"/>
    <property type="project" value="UniProtKB-EC"/>
</dbReference>
<accession>A0A4R6SH95</accession>
<dbReference type="GO" id="GO:0071949">
    <property type="term" value="F:FAD binding"/>
    <property type="evidence" value="ECO:0007669"/>
    <property type="project" value="InterPro"/>
</dbReference>
<dbReference type="Pfam" id="PF01266">
    <property type="entry name" value="DAO"/>
    <property type="match status" value="1"/>
</dbReference>
<dbReference type="PIRSF" id="PIRSF000189">
    <property type="entry name" value="D-aa_oxidase"/>
    <property type="match status" value="1"/>
</dbReference>
<evidence type="ECO:0000256" key="8">
    <source>
        <dbReference type="ARBA" id="ARBA00049547"/>
    </source>
</evidence>
<dbReference type="PANTHER" id="PTHR11530">
    <property type="entry name" value="D-AMINO ACID OXIDASE"/>
    <property type="match status" value="1"/>
</dbReference>
<gene>
    <name evidence="11" type="ORF">EV186_1021031</name>
</gene>
<dbReference type="Gene3D" id="3.30.9.10">
    <property type="entry name" value="D-Amino Acid Oxidase, subunit A, domain 2"/>
    <property type="match status" value="1"/>
</dbReference>
<feature type="binding site" evidence="9">
    <location>
        <position position="305"/>
    </location>
    <ligand>
        <name>D-dopa</name>
        <dbReference type="ChEBI" id="CHEBI:149689"/>
    </ligand>
</feature>
<protein>
    <recommendedName>
        <fullName evidence="7">D-amino-acid oxidase</fullName>
        <ecNumber evidence="6">1.4.3.3</ecNumber>
    </recommendedName>
</protein>
<dbReference type="InterPro" id="IPR006076">
    <property type="entry name" value="FAD-dep_OxRdtase"/>
</dbReference>
<feature type="binding site" evidence="9">
    <location>
        <position position="163"/>
    </location>
    <ligand>
        <name>FAD</name>
        <dbReference type="ChEBI" id="CHEBI:57692"/>
    </ligand>
</feature>
<evidence type="ECO:0000256" key="3">
    <source>
        <dbReference type="ARBA" id="ARBA00022630"/>
    </source>
</evidence>
<evidence type="ECO:0000256" key="7">
    <source>
        <dbReference type="ARBA" id="ARBA00039751"/>
    </source>
</evidence>
<evidence type="ECO:0000313" key="12">
    <source>
        <dbReference type="Proteomes" id="UP000295444"/>
    </source>
</evidence>
<feature type="binding site" evidence="9">
    <location>
        <position position="279"/>
    </location>
    <ligand>
        <name>D-dopa</name>
        <dbReference type="ChEBI" id="CHEBI:149689"/>
    </ligand>
</feature>
<comment type="caution">
    <text evidence="11">The sequence shown here is derived from an EMBL/GenBank/DDBJ whole genome shotgun (WGS) entry which is preliminary data.</text>
</comment>
<dbReference type="InterPro" id="IPR006181">
    <property type="entry name" value="D-amino_acid_oxidase_CS"/>
</dbReference>
<feature type="binding site" evidence="9">
    <location>
        <position position="150"/>
    </location>
    <ligand>
        <name>FAD</name>
        <dbReference type="ChEBI" id="CHEBI:57692"/>
    </ligand>
</feature>
<feature type="binding site" evidence="9">
    <location>
        <begin position="304"/>
        <end position="309"/>
    </location>
    <ligand>
        <name>FAD</name>
        <dbReference type="ChEBI" id="CHEBI:57692"/>
    </ligand>
</feature>
<dbReference type="InterPro" id="IPR023209">
    <property type="entry name" value="DAO"/>
</dbReference>
<reference evidence="11 12" key="1">
    <citation type="submission" date="2019-03" db="EMBL/GenBank/DDBJ databases">
        <title>Genomic Encyclopedia of Type Strains, Phase IV (KMG-IV): sequencing the most valuable type-strain genomes for metagenomic binning, comparative biology and taxonomic classification.</title>
        <authorList>
            <person name="Goeker M."/>
        </authorList>
    </citation>
    <scope>NUCLEOTIDE SEQUENCE [LARGE SCALE GENOMIC DNA]</scope>
    <source>
        <strain evidence="11 12">DSM 45361</strain>
    </source>
</reference>
<comment type="catalytic activity">
    <reaction evidence="8">
        <text>a D-alpha-amino acid + O2 + H2O = a 2-oxocarboxylate + H2O2 + NH4(+)</text>
        <dbReference type="Rhea" id="RHEA:21816"/>
        <dbReference type="ChEBI" id="CHEBI:15377"/>
        <dbReference type="ChEBI" id="CHEBI:15379"/>
        <dbReference type="ChEBI" id="CHEBI:16240"/>
        <dbReference type="ChEBI" id="CHEBI:28938"/>
        <dbReference type="ChEBI" id="CHEBI:35179"/>
        <dbReference type="ChEBI" id="CHEBI:59871"/>
        <dbReference type="EC" id="1.4.3.3"/>
    </reaction>
    <physiologicalReaction direction="left-to-right" evidence="8">
        <dbReference type="Rhea" id="RHEA:21817"/>
    </physiologicalReaction>
</comment>
<dbReference type="SUPFAM" id="SSF54373">
    <property type="entry name" value="FAD-linked reductases, C-terminal domain"/>
    <property type="match status" value="1"/>
</dbReference>
<organism evidence="11 12">
    <name type="scientific">Labedaea rhizosphaerae</name>
    <dbReference type="NCBI Taxonomy" id="598644"/>
    <lineage>
        <taxon>Bacteria</taxon>
        <taxon>Bacillati</taxon>
        <taxon>Actinomycetota</taxon>
        <taxon>Actinomycetes</taxon>
        <taxon>Pseudonocardiales</taxon>
        <taxon>Pseudonocardiaceae</taxon>
        <taxon>Labedaea</taxon>
    </lineage>
</organism>
<dbReference type="RefSeq" id="WP_133849773.1">
    <property type="nucleotide sequence ID" value="NZ_SNXZ01000002.1"/>
</dbReference>
<dbReference type="Gene3D" id="3.40.50.720">
    <property type="entry name" value="NAD(P)-binding Rossmann-like Domain"/>
    <property type="match status" value="1"/>
</dbReference>
<evidence type="ECO:0000256" key="4">
    <source>
        <dbReference type="ARBA" id="ARBA00022827"/>
    </source>
</evidence>
<evidence type="ECO:0000256" key="2">
    <source>
        <dbReference type="ARBA" id="ARBA00006730"/>
    </source>
</evidence>
<keyword evidence="4 9" id="KW-0274">FAD</keyword>
<evidence type="ECO:0000313" key="11">
    <source>
        <dbReference type="EMBL" id="TDQ01164.1"/>
    </source>
</evidence>
<feature type="domain" description="FAD dependent oxidoreductase" evidence="10">
    <location>
        <begin position="3"/>
        <end position="318"/>
    </location>
</feature>
<feature type="binding site" evidence="9">
    <location>
        <begin position="39"/>
        <end position="40"/>
    </location>
    <ligand>
        <name>FAD</name>
        <dbReference type="ChEBI" id="CHEBI:57692"/>
    </ligand>
</feature>
<keyword evidence="3" id="KW-0285">Flavoprotein</keyword>
<keyword evidence="12" id="KW-1185">Reference proteome</keyword>
<evidence type="ECO:0000256" key="5">
    <source>
        <dbReference type="ARBA" id="ARBA00023002"/>
    </source>
</evidence>
<evidence type="ECO:0000256" key="9">
    <source>
        <dbReference type="PIRSR" id="PIRSR000189-1"/>
    </source>
</evidence>
<dbReference type="OrthoDB" id="246701at2"/>
<comment type="similarity">
    <text evidence="2">Belongs to the DAMOX/DASOX family.</text>
</comment>
<keyword evidence="5" id="KW-0560">Oxidoreductase</keyword>
<evidence type="ECO:0000256" key="6">
    <source>
        <dbReference type="ARBA" id="ARBA00039101"/>
    </source>
</evidence>
<dbReference type="PROSITE" id="PS00677">
    <property type="entry name" value="DAO"/>
    <property type="match status" value="1"/>
</dbReference>
<dbReference type="GO" id="GO:0019478">
    <property type="term" value="P:D-amino acid catabolic process"/>
    <property type="evidence" value="ECO:0007669"/>
    <property type="project" value="TreeGrafter"/>
</dbReference>
<dbReference type="AlphaFoldDB" id="A0A4R6SH95"/>
<dbReference type="GO" id="GO:0005737">
    <property type="term" value="C:cytoplasm"/>
    <property type="evidence" value="ECO:0007669"/>
    <property type="project" value="TreeGrafter"/>
</dbReference>
<dbReference type="SUPFAM" id="SSF51971">
    <property type="entry name" value="Nucleotide-binding domain"/>
    <property type="match status" value="1"/>
</dbReference>